<dbReference type="AlphaFoldDB" id="A0A6G1BPI3"/>
<protein>
    <submittedName>
        <fullName evidence="2">Uncharacterized protein</fullName>
    </submittedName>
</protein>
<organism evidence="2 3">
    <name type="scientific">Oryza meyeriana var. granulata</name>
    <dbReference type="NCBI Taxonomy" id="110450"/>
    <lineage>
        <taxon>Eukaryota</taxon>
        <taxon>Viridiplantae</taxon>
        <taxon>Streptophyta</taxon>
        <taxon>Embryophyta</taxon>
        <taxon>Tracheophyta</taxon>
        <taxon>Spermatophyta</taxon>
        <taxon>Magnoliopsida</taxon>
        <taxon>Liliopsida</taxon>
        <taxon>Poales</taxon>
        <taxon>Poaceae</taxon>
        <taxon>BOP clade</taxon>
        <taxon>Oryzoideae</taxon>
        <taxon>Oryzeae</taxon>
        <taxon>Oryzinae</taxon>
        <taxon>Oryza</taxon>
        <taxon>Oryza meyeriana</taxon>
    </lineage>
</organism>
<dbReference type="EMBL" id="SPHZ02000012">
    <property type="protein sequence ID" value="KAF0889684.1"/>
    <property type="molecule type" value="Genomic_DNA"/>
</dbReference>
<proteinExistence type="predicted"/>
<evidence type="ECO:0000313" key="3">
    <source>
        <dbReference type="Proteomes" id="UP000479710"/>
    </source>
</evidence>
<reference evidence="2 3" key="1">
    <citation type="submission" date="2019-11" db="EMBL/GenBank/DDBJ databases">
        <title>Whole genome sequence of Oryza granulata.</title>
        <authorList>
            <person name="Li W."/>
        </authorList>
    </citation>
    <scope>NUCLEOTIDE SEQUENCE [LARGE SCALE GENOMIC DNA]</scope>
    <source>
        <strain evidence="3">cv. Menghai</strain>
        <tissue evidence="2">Leaf</tissue>
    </source>
</reference>
<evidence type="ECO:0000313" key="2">
    <source>
        <dbReference type="EMBL" id="KAF0889684.1"/>
    </source>
</evidence>
<evidence type="ECO:0000256" key="1">
    <source>
        <dbReference type="SAM" id="MobiDB-lite"/>
    </source>
</evidence>
<name>A0A6G1BPI3_9ORYZ</name>
<gene>
    <name evidence="2" type="ORF">E2562_030162</name>
</gene>
<sequence>MGGVEEDAEEHATGEAVGTTVSVEEDAVEAAAATSGHGLTATGSGGGDLRATRSCSQKVLLVGRKKNSTRMPDLDAIVFLLSLPSSSLPLYISSSLPPFLPFSSRQAAGSGGHELTAAGYVEEG</sequence>
<comment type="caution">
    <text evidence="2">The sequence shown here is derived from an EMBL/GenBank/DDBJ whole genome shotgun (WGS) entry which is preliminary data.</text>
</comment>
<keyword evidence="3" id="KW-1185">Reference proteome</keyword>
<accession>A0A6G1BPI3</accession>
<feature type="region of interest" description="Disordered" evidence="1">
    <location>
        <begin position="1"/>
        <end position="21"/>
    </location>
</feature>
<dbReference type="Proteomes" id="UP000479710">
    <property type="component" value="Unassembled WGS sequence"/>
</dbReference>